<gene>
    <name evidence="2" type="ORF">EDB92DRAFT_964440</name>
</gene>
<keyword evidence="1" id="KW-0812">Transmembrane</keyword>
<keyword evidence="3" id="KW-1185">Reference proteome</keyword>
<accession>A0AAD4LRC8</accession>
<dbReference type="EMBL" id="JAKELL010000004">
    <property type="protein sequence ID" value="KAH8999429.1"/>
    <property type="molecule type" value="Genomic_DNA"/>
</dbReference>
<sequence>MPTLPQGRLLVLSFSLILSCVVIGVSIGLLFASRPPDLDDYPNYPNNDAYEDWREHKSYFRPRDFGLSFDYDAIGFRVVPILGLVASASNLFIVVPL</sequence>
<dbReference type="AlphaFoldDB" id="A0AAD4LRC8"/>
<protein>
    <submittedName>
        <fullName evidence="2">Uncharacterized protein</fullName>
    </submittedName>
</protein>
<evidence type="ECO:0000256" key="1">
    <source>
        <dbReference type="SAM" id="Phobius"/>
    </source>
</evidence>
<dbReference type="Proteomes" id="UP001201163">
    <property type="component" value="Unassembled WGS sequence"/>
</dbReference>
<organism evidence="2 3">
    <name type="scientific">Lactarius akahatsu</name>
    <dbReference type="NCBI Taxonomy" id="416441"/>
    <lineage>
        <taxon>Eukaryota</taxon>
        <taxon>Fungi</taxon>
        <taxon>Dikarya</taxon>
        <taxon>Basidiomycota</taxon>
        <taxon>Agaricomycotina</taxon>
        <taxon>Agaricomycetes</taxon>
        <taxon>Russulales</taxon>
        <taxon>Russulaceae</taxon>
        <taxon>Lactarius</taxon>
    </lineage>
</organism>
<evidence type="ECO:0000313" key="3">
    <source>
        <dbReference type="Proteomes" id="UP001201163"/>
    </source>
</evidence>
<name>A0AAD4LRC8_9AGAM</name>
<feature type="transmembrane region" description="Helical" evidence="1">
    <location>
        <begin position="74"/>
        <end position="95"/>
    </location>
</feature>
<proteinExistence type="predicted"/>
<evidence type="ECO:0000313" key="2">
    <source>
        <dbReference type="EMBL" id="KAH8999429.1"/>
    </source>
</evidence>
<reference evidence="2" key="1">
    <citation type="submission" date="2022-01" db="EMBL/GenBank/DDBJ databases">
        <title>Comparative genomics reveals a dynamic genome evolution in the ectomycorrhizal milk-cap (Lactarius) mushrooms.</title>
        <authorList>
            <consortium name="DOE Joint Genome Institute"/>
            <person name="Lebreton A."/>
            <person name="Tang N."/>
            <person name="Kuo A."/>
            <person name="LaButti K."/>
            <person name="Drula E."/>
            <person name="Barry K."/>
            <person name="Clum A."/>
            <person name="Lipzen A."/>
            <person name="Mousain D."/>
            <person name="Ng V."/>
            <person name="Wang R."/>
            <person name="Wang X."/>
            <person name="Dai Y."/>
            <person name="Henrissat B."/>
            <person name="Grigoriev I.V."/>
            <person name="Guerin-Laguette A."/>
            <person name="Yu F."/>
            <person name="Martin F.M."/>
        </authorList>
    </citation>
    <scope>NUCLEOTIDE SEQUENCE</scope>
    <source>
        <strain evidence="2">QP</strain>
    </source>
</reference>
<feature type="transmembrane region" description="Helical" evidence="1">
    <location>
        <begin position="9"/>
        <end position="32"/>
    </location>
</feature>
<keyword evidence="1" id="KW-1133">Transmembrane helix</keyword>
<comment type="caution">
    <text evidence="2">The sequence shown here is derived from an EMBL/GenBank/DDBJ whole genome shotgun (WGS) entry which is preliminary data.</text>
</comment>
<keyword evidence="1" id="KW-0472">Membrane</keyword>